<dbReference type="EMBL" id="JAUIQD010000003">
    <property type="protein sequence ID" value="KAK3356735.1"/>
    <property type="molecule type" value="Genomic_DNA"/>
</dbReference>
<evidence type="ECO:0000256" key="1">
    <source>
        <dbReference type="SAM" id="MobiDB-lite"/>
    </source>
</evidence>
<keyword evidence="2" id="KW-0812">Transmembrane</keyword>
<comment type="caution">
    <text evidence="3">The sequence shown here is derived from an EMBL/GenBank/DDBJ whole genome shotgun (WGS) entry which is preliminary data.</text>
</comment>
<keyword evidence="2" id="KW-1133">Transmembrane helix</keyword>
<reference evidence="3" key="2">
    <citation type="submission" date="2023-06" db="EMBL/GenBank/DDBJ databases">
        <authorList>
            <consortium name="Lawrence Berkeley National Laboratory"/>
            <person name="Haridas S."/>
            <person name="Hensen N."/>
            <person name="Bonometti L."/>
            <person name="Westerberg I."/>
            <person name="Brannstrom I.O."/>
            <person name="Guillou S."/>
            <person name="Cros-Aarteil S."/>
            <person name="Calhoun S."/>
            <person name="Kuo A."/>
            <person name="Mondo S."/>
            <person name="Pangilinan J."/>
            <person name="Riley R."/>
            <person name="Labutti K."/>
            <person name="Andreopoulos B."/>
            <person name="Lipzen A."/>
            <person name="Chen C."/>
            <person name="Yanf M."/>
            <person name="Daum C."/>
            <person name="Ng V."/>
            <person name="Clum A."/>
            <person name="Steindorff A."/>
            <person name="Ohm R."/>
            <person name="Martin F."/>
            <person name="Silar P."/>
            <person name="Natvig D."/>
            <person name="Lalanne C."/>
            <person name="Gautier V."/>
            <person name="Ament-Velasquez S.L."/>
            <person name="Kruys A."/>
            <person name="Hutchinson M.I."/>
            <person name="Powell A.J."/>
            <person name="Barry K."/>
            <person name="Miller A.N."/>
            <person name="Grigoriev I.V."/>
            <person name="Debuchy R."/>
            <person name="Gladieux P."/>
            <person name="Thoren M.H."/>
            <person name="Johannesson H."/>
        </authorList>
    </citation>
    <scope>NUCLEOTIDE SEQUENCE</scope>
    <source>
        <strain evidence="3">CBS 955.72</strain>
    </source>
</reference>
<evidence type="ECO:0000313" key="4">
    <source>
        <dbReference type="Proteomes" id="UP001275084"/>
    </source>
</evidence>
<reference evidence="3" key="1">
    <citation type="journal article" date="2023" name="Mol. Phylogenet. Evol.">
        <title>Genome-scale phylogeny and comparative genomics of the fungal order Sordariales.</title>
        <authorList>
            <person name="Hensen N."/>
            <person name="Bonometti L."/>
            <person name="Westerberg I."/>
            <person name="Brannstrom I.O."/>
            <person name="Guillou S."/>
            <person name="Cros-Aarteil S."/>
            <person name="Calhoun S."/>
            <person name="Haridas S."/>
            <person name="Kuo A."/>
            <person name="Mondo S."/>
            <person name="Pangilinan J."/>
            <person name="Riley R."/>
            <person name="LaButti K."/>
            <person name="Andreopoulos B."/>
            <person name="Lipzen A."/>
            <person name="Chen C."/>
            <person name="Yan M."/>
            <person name="Daum C."/>
            <person name="Ng V."/>
            <person name="Clum A."/>
            <person name="Steindorff A."/>
            <person name="Ohm R.A."/>
            <person name="Martin F."/>
            <person name="Silar P."/>
            <person name="Natvig D.O."/>
            <person name="Lalanne C."/>
            <person name="Gautier V."/>
            <person name="Ament-Velasquez S.L."/>
            <person name="Kruys A."/>
            <person name="Hutchinson M.I."/>
            <person name="Powell A.J."/>
            <person name="Barry K."/>
            <person name="Miller A.N."/>
            <person name="Grigoriev I.V."/>
            <person name="Debuchy R."/>
            <person name="Gladieux P."/>
            <person name="Hiltunen Thoren M."/>
            <person name="Johannesson H."/>
        </authorList>
    </citation>
    <scope>NUCLEOTIDE SEQUENCE</scope>
    <source>
        <strain evidence="3">CBS 955.72</strain>
    </source>
</reference>
<dbReference type="Proteomes" id="UP001275084">
    <property type="component" value="Unassembled WGS sequence"/>
</dbReference>
<organism evidence="3 4">
    <name type="scientific">Lasiosphaeria hispida</name>
    <dbReference type="NCBI Taxonomy" id="260671"/>
    <lineage>
        <taxon>Eukaryota</taxon>
        <taxon>Fungi</taxon>
        <taxon>Dikarya</taxon>
        <taxon>Ascomycota</taxon>
        <taxon>Pezizomycotina</taxon>
        <taxon>Sordariomycetes</taxon>
        <taxon>Sordariomycetidae</taxon>
        <taxon>Sordariales</taxon>
        <taxon>Lasiosphaeriaceae</taxon>
        <taxon>Lasiosphaeria</taxon>
    </lineage>
</organism>
<feature type="region of interest" description="Disordered" evidence="1">
    <location>
        <begin position="76"/>
        <end position="106"/>
    </location>
</feature>
<gene>
    <name evidence="3" type="ORF">B0T25DRAFT_516308</name>
</gene>
<feature type="transmembrane region" description="Helical" evidence="2">
    <location>
        <begin position="302"/>
        <end position="321"/>
    </location>
</feature>
<keyword evidence="4" id="KW-1185">Reference proteome</keyword>
<evidence type="ECO:0000313" key="3">
    <source>
        <dbReference type="EMBL" id="KAK3356735.1"/>
    </source>
</evidence>
<evidence type="ECO:0008006" key="5">
    <source>
        <dbReference type="Google" id="ProtNLM"/>
    </source>
</evidence>
<proteinExistence type="predicted"/>
<feature type="compositionally biased region" description="Polar residues" evidence="1">
    <location>
        <begin position="76"/>
        <end position="94"/>
    </location>
</feature>
<accession>A0AAJ0HKX4</accession>
<dbReference type="SUPFAM" id="SSF56112">
    <property type="entry name" value="Protein kinase-like (PK-like)"/>
    <property type="match status" value="1"/>
</dbReference>
<protein>
    <recommendedName>
        <fullName evidence="5">Protein kinase domain-containing protein</fullName>
    </recommendedName>
</protein>
<name>A0AAJ0HKX4_9PEZI</name>
<feature type="region of interest" description="Disordered" evidence="1">
    <location>
        <begin position="1"/>
        <end position="30"/>
    </location>
</feature>
<evidence type="ECO:0000256" key="2">
    <source>
        <dbReference type="SAM" id="Phobius"/>
    </source>
</evidence>
<keyword evidence="2" id="KW-0472">Membrane</keyword>
<dbReference type="Gene3D" id="1.10.510.10">
    <property type="entry name" value="Transferase(Phosphotransferase) domain 1"/>
    <property type="match status" value="1"/>
</dbReference>
<sequence>MPLPPPKVPAPTGEFGPHSAGKLLRPPSRPSQGRYWISTLVARPNRPYPHLPFQRRLMPTTTYRHYVEGGIILLSQPVNNPTQQPNSQPETLSGFSPLDQRQRGGGPQIIDEKYFADSDKESAGAASPVLPYRAPEVDVPGAILGPSYDIWALGCVYLEFVAWYLRGWEGVQHFETERSTLDSHRAYRGIKTPTFFTVDKSANPPKPVVKEEAVKYIDSLRADPEVPCARFFHEFLDAIQKELLVADLSGGGQRMSANHIVGTLDYMLNGDYYCTTPAVRHDGARGMQGNDRFQSTNFEFHAPFWAVSAFAIDIIVFIFVVSGRAKGEIGGVTQASRSVAISSSL</sequence>
<dbReference type="InterPro" id="IPR011009">
    <property type="entry name" value="Kinase-like_dom_sf"/>
</dbReference>
<dbReference type="AlphaFoldDB" id="A0AAJ0HKX4"/>